<evidence type="ECO:0000313" key="3">
    <source>
        <dbReference type="Proteomes" id="UP000472270"/>
    </source>
</evidence>
<accession>A0A673FW04</accession>
<dbReference type="Gene3D" id="2.60.120.260">
    <property type="entry name" value="Galactose-binding domain-like"/>
    <property type="match status" value="1"/>
</dbReference>
<reference evidence="2" key="2">
    <citation type="submission" date="2025-09" db="UniProtKB">
        <authorList>
            <consortium name="Ensembl"/>
        </authorList>
    </citation>
    <scope>IDENTIFICATION</scope>
</reference>
<sequence length="148" mass="17650">KYLLLKWTLSFVTSQIFFMLKQQHYRLNKVEKEFSGWKIVQNGGDCWPVEDNLVEIPNCTVSKYFVTSYWPSLSPINFVLKLCLKQQLIDLISVEPEPVFFPQWNDQQWCEITRLYPFHSWWEGYTVLGWYGIRVTNSSVEICPAEER</sequence>
<dbReference type="GO" id="GO:0006516">
    <property type="term" value="P:glycoprotein catabolic process"/>
    <property type="evidence" value="ECO:0007669"/>
    <property type="project" value="TreeGrafter"/>
</dbReference>
<reference evidence="2" key="1">
    <citation type="submission" date="2025-08" db="UniProtKB">
        <authorList>
            <consortium name="Ensembl"/>
        </authorList>
    </citation>
    <scope>IDENTIFICATION</scope>
</reference>
<organism evidence="2 3">
    <name type="scientific">Sinocyclocheilus rhinocerous</name>
    <dbReference type="NCBI Taxonomy" id="307959"/>
    <lineage>
        <taxon>Eukaryota</taxon>
        <taxon>Metazoa</taxon>
        <taxon>Chordata</taxon>
        <taxon>Craniata</taxon>
        <taxon>Vertebrata</taxon>
        <taxon>Euteleostomi</taxon>
        <taxon>Actinopterygii</taxon>
        <taxon>Neopterygii</taxon>
        <taxon>Teleostei</taxon>
        <taxon>Ostariophysi</taxon>
        <taxon>Cypriniformes</taxon>
        <taxon>Cyprinidae</taxon>
        <taxon>Cyprininae</taxon>
        <taxon>Sinocyclocheilus</taxon>
    </lineage>
</organism>
<feature type="domain" description="FBA" evidence="1">
    <location>
        <begin position="21"/>
        <end position="144"/>
    </location>
</feature>
<protein>
    <recommendedName>
        <fullName evidence="1">FBA domain-containing protein</fullName>
    </recommendedName>
</protein>
<dbReference type="PANTHER" id="PTHR12125">
    <property type="entry name" value="F-BOX ONLY PROTEIN 6-LIKE PROTEIN"/>
    <property type="match status" value="1"/>
</dbReference>
<dbReference type="GO" id="GO:0061630">
    <property type="term" value="F:ubiquitin protein ligase activity"/>
    <property type="evidence" value="ECO:0007669"/>
    <property type="project" value="TreeGrafter"/>
</dbReference>
<evidence type="ECO:0000259" key="1">
    <source>
        <dbReference type="SMART" id="SM01198"/>
    </source>
</evidence>
<dbReference type="Ensembl" id="ENSSRHT00000003617.1">
    <property type="protein sequence ID" value="ENSSRHP00000003487.1"/>
    <property type="gene ID" value="ENSSRHG00000002377.1"/>
</dbReference>
<dbReference type="Proteomes" id="UP000472270">
    <property type="component" value="Unassembled WGS sequence"/>
</dbReference>
<dbReference type="GO" id="GO:0036503">
    <property type="term" value="P:ERAD pathway"/>
    <property type="evidence" value="ECO:0007669"/>
    <property type="project" value="TreeGrafter"/>
</dbReference>
<dbReference type="InterPro" id="IPR007397">
    <property type="entry name" value="F-box-assoc_dom"/>
</dbReference>
<dbReference type="SUPFAM" id="SSF49785">
    <property type="entry name" value="Galactose-binding domain-like"/>
    <property type="match status" value="1"/>
</dbReference>
<dbReference type="PANTHER" id="PTHR12125:SF12">
    <property type="entry name" value="F-BOX ONLY PROTEIN 6"/>
    <property type="match status" value="1"/>
</dbReference>
<proteinExistence type="predicted"/>
<dbReference type="GO" id="GO:0019005">
    <property type="term" value="C:SCF ubiquitin ligase complex"/>
    <property type="evidence" value="ECO:0007669"/>
    <property type="project" value="TreeGrafter"/>
</dbReference>
<evidence type="ECO:0000313" key="2">
    <source>
        <dbReference type="Ensembl" id="ENSSRHP00000003487.1"/>
    </source>
</evidence>
<dbReference type="AlphaFoldDB" id="A0A673FW04"/>
<dbReference type="SMART" id="SM01198">
    <property type="entry name" value="FBA"/>
    <property type="match status" value="1"/>
</dbReference>
<dbReference type="InterPro" id="IPR039752">
    <property type="entry name" value="F-box_only"/>
</dbReference>
<keyword evidence="3" id="KW-1185">Reference proteome</keyword>
<dbReference type="InterPro" id="IPR008979">
    <property type="entry name" value="Galactose-bd-like_sf"/>
</dbReference>
<dbReference type="GO" id="GO:0031146">
    <property type="term" value="P:SCF-dependent proteasomal ubiquitin-dependent protein catabolic process"/>
    <property type="evidence" value="ECO:0007669"/>
    <property type="project" value="TreeGrafter"/>
</dbReference>
<dbReference type="Pfam" id="PF04300">
    <property type="entry name" value="FBA"/>
    <property type="match status" value="1"/>
</dbReference>
<dbReference type="GO" id="GO:0005737">
    <property type="term" value="C:cytoplasm"/>
    <property type="evidence" value="ECO:0007669"/>
    <property type="project" value="UniProtKB-ARBA"/>
</dbReference>
<name>A0A673FW04_9TELE</name>